<proteinExistence type="predicted"/>
<sequence>MFRSYAVFSFNHPWLHRSFITATFIFAIFCVYMTLGQDKYLFFPLLFVPLLLTVLFGKAADYRTKYLHGNK</sequence>
<keyword evidence="1" id="KW-0812">Transmembrane</keyword>
<keyword evidence="3" id="KW-1185">Reference proteome</keyword>
<dbReference type="Proteomes" id="UP000078503">
    <property type="component" value="Unassembled WGS sequence"/>
</dbReference>
<organism evidence="2 3">
    <name type="scientific">Photobacterium jeanii</name>
    <dbReference type="NCBI Taxonomy" id="858640"/>
    <lineage>
        <taxon>Bacteria</taxon>
        <taxon>Pseudomonadati</taxon>
        <taxon>Pseudomonadota</taxon>
        <taxon>Gammaproteobacteria</taxon>
        <taxon>Vibrionales</taxon>
        <taxon>Vibrionaceae</taxon>
        <taxon>Photobacterium</taxon>
    </lineage>
</organism>
<feature type="transmembrane region" description="Helical" evidence="1">
    <location>
        <begin position="41"/>
        <end position="60"/>
    </location>
</feature>
<evidence type="ECO:0000313" key="3">
    <source>
        <dbReference type="Proteomes" id="UP000078503"/>
    </source>
</evidence>
<accession>A0A178KHY8</accession>
<name>A0A178KHY8_9GAMM</name>
<reference evidence="2 3" key="1">
    <citation type="submission" date="2016-03" db="EMBL/GenBank/DDBJ databases">
        <title>Photobacterium proteolyticum sp. nov. a protease producing bacterium isolated from ocean sediments of Laizhou Bay.</title>
        <authorList>
            <person name="Li Y."/>
        </authorList>
    </citation>
    <scope>NUCLEOTIDE SEQUENCE [LARGE SCALE GENOMIC DNA]</scope>
    <source>
        <strain evidence="2 3">R-40508</strain>
    </source>
</reference>
<keyword evidence="1" id="KW-1133">Transmembrane helix</keyword>
<evidence type="ECO:0000313" key="2">
    <source>
        <dbReference type="EMBL" id="OAN16736.1"/>
    </source>
</evidence>
<keyword evidence="1" id="KW-0472">Membrane</keyword>
<dbReference type="AlphaFoldDB" id="A0A178KHY8"/>
<dbReference type="RefSeq" id="WP_068330729.1">
    <property type="nucleotide sequence ID" value="NZ_LVHF01000017.1"/>
</dbReference>
<gene>
    <name evidence="2" type="ORF">A3K86_09835</name>
</gene>
<feature type="transmembrane region" description="Helical" evidence="1">
    <location>
        <begin position="14"/>
        <end position="35"/>
    </location>
</feature>
<comment type="caution">
    <text evidence="2">The sequence shown here is derived from an EMBL/GenBank/DDBJ whole genome shotgun (WGS) entry which is preliminary data.</text>
</comment>
<protein>
    <submittedName>
        <fullName evidence="2">Uncharacterized protein</fullName>
    </submittedName>
</protein>
<evidence type="ECO:0000256" key="1">
    <source>
        <dbReference type="SAM" id="Phobius"/>
    </source>
</evidence>
<dbReference type="EMBL" id="LVHF01000017">
    <property type="protein sequence ID" value="OAN16736.1"/>
    <property type="molecule type" value="Genomic_DNA"/>
</dbReference>